<dbReference type="Pfam" id="PF24787">
    <property type="entry name" value="TEX47"/>
    <property type="match status" value="1"/>
</dbReference>
<organism evidence="2 3">
    <name type="scientific">Bodo saltans</name>
    <name type="common">Flagellated protozoan</name>
    <dbReference type="NCBI Taxonomy" id="75058"/>
    <lineage>
        <taxon>Eukaryota</taxon>
        <taxon>Discoba</taxon>
        <taxon>Euglenozoa</taxon>
        <taxon>Kinetoplastea</taxon>
        <taxon>Metakinetoplastina</taxon>
        <taxon>Eubodonida</taxon>
        <taxon>Bodonidae</taxon>
        <taxon>Bodo</taxon>
    </lineage>
</organism>
<dbReference type="PANTHER" id="PTHR34035">
    <property type="entry name" value="TESTIS-EXPRESSED PROTEIN 47"/>
    <property type="match status" value="1"/>
</dbReference>
<dbReference type="VEuPathDB" id="TriTrypDB:BSAL_90495"/>
<accession>A0A0S4J677</accession>
<feature type="compositionally biased region" description="Polar residues" evidence="1">
    <location>
        <begin position="19"/>
        <end position="46"/>
    </location>
</feature>
<proteinExistence type="predicted"/>
<sequence>MPVPVSSTTAPAVAASSSNKTAAKQQSTTTNAVAGSISQPHHSNPNDPLPAMGSMRLGHSNNGHSHQHDNDAQVQVIAHDAQLPTLCDVVCESLLEGRDPVRPTISRLVIVGELPSKDDPPRVFFDDCLQTATKRVNASDPTAGKGSSIADPMNISGVFVELPSHFFQVLESEPAHLLAYTQELHARAVQKKFEGVNKVHIILYTDDIVHRSSNKMYYLELPPSAASGGQLQEDYVMEHVIVEQVHKVLQLLQNAHSQTKQPIDNFLSNAKTTQGALFPKIYFVEKCISCGFCLTLDEYVHVFAEPPNVVRAGEVLQPVEQPLPYALQ</sequence>
<protein>
    <submittedName>
        <fullName evidence="2">Uncharacterized protein</fullName>
    </submittedName>
</protein>
<dbReference type="OrthoDB" id="271119at2759"/>
<dbReference type="InterPro" id="IPR055308">
    <property type="entry name" value="TEX47-like"/>
</dbReference>
<evidence type="ECO:0000313" key="2">
    <source>
        <dbReference type="EMBL" id="CUG85706.1"/>
    </source>
</evidence>
<dbReference type="AlphaFoldDB" id="A0A0S4J677"/>
<name>A0A0S4J677_BODSA</name>
<evidence type="ECO:0000256" key="1">
    <source>
        <dbReference type="SAM" id="MobiDB-lite"/>
    </source>
</evidence>
<dbReference type="PANTHER" id="PTHR34035:SF1">
    <property type="entry name" value="TESTIS-EXPRESSED PROTEIN 47"/>
    <property type="match status" value="1"/>
</dbReference>
<gene>
    <name evidence="2" type="ORF">BSAL_90495</name>
</gene>
<keyword evidence="3" id="KW-1185">Reference proteome</keyword>
<dbReference type="EMBL" id="CYKH01001183">
    <property type="protein sequence ID" value="CUG85706.1"/>
    <property type="molecule type" value="Genomic_DNA"/>
</dbReference>
<evidence type="ECO:0000313" key="3">
    <source>
        <dbReference type="Proteomes" id="UP000051952"/>
    </source>
</evidence>
<reference evidence="3" key="1">
    <citation type="submission" date="2015-09" db="EMBL/GenBank/DDBJ databases">
        <authorList>
            <consortium name="Pathogen Informatics"/>
        </authorList>
    </citation>
    <scope>NUCLEOTIDE SEQUENCE [LARGE SCALE GENOMIC DNA]</scope>
    <source>
        <strain evidence="3">Lake Konstanz</strain>
    </source>
</reference>
<dbReference type="Proteomes" id="UP000051952">
    <property type="component" value="Unassembled WGS sequence"/>
</dbReference>
<feature type="compositionally biased region" description="Low complexity" evidence="1">
    <location>
        <begin position="1"/>
        <end position="18"/>
    </location>
</feature>
<feature type="region of interest" description="Disordered" evidence="1">
    <location>
        <begin position="1"/>
        <end position="69"/>
    </location>
</feature>